<keyword evidence="3 6" id="KW-0547">Nucleotide-binding</keyword>
<evidence type="ECO:0000256" key="7">
    <source>
        <dbReference type="RuleBase" id="RU003835"/>
    </source>
</evidence>
<sequence>MSLVLVINSGSSSLKFGVFDGQERTILSGGAQGIGNDHASLEVLGSGGETLYADKEQYGSQGDALRKIAEQMRSSGTEPPVAVGHRIVHGGPTLVEHQIVTPAVLKTLRDDVHFAPLHIPPAIALIEEVEKLYPGTPQFACFDTAFHQTMPEAAWRMPLPAQYSAEGVRRYGFHGLSYESIVEALGANVPHRLVVAHLGNGASLAAIRDGKSIDTSMGMTPTGGIPMGTRPGDLDPGILLFLMRKHRLNADQLEEVLNRKSGLAGLSGISSDMREIEEAAAGDSHEAALAIEIFCRAIAKTIAAYAVVLGGLDLLVFTGGIGQHSVGTRSSVCRELEPVLGLKLNGDANRSNGDAISAPGSRCEVRIMAAEEELQIARHCRRLLAR</sequence>
<gene>
    <name evidence="6" type="primary">ackA</name>
    <name evidence="8" type="ORF">C7378_2710</name>
</gene>
<keyword evidence="9" id="KW-1185">Reference proteome</keyword>
<dbReference type="GO" id="GO:0005737">
    <property type="term" value="C:cytoplasm"/>
    <property type="evidence" value="ECO:0007669"/>
    <property type="project" value="UniProtKB-SubCell"/>
</dbReference>
<proteinExistence type="inferred from homology"/>
<comment type="function">
    <text evidence="6">Catalyzes the formation of acetyl phosphate from acetate and ATP. Can also catalyze the reverse reaction.</text>
</comment>
<evidence type="ECO:0000313" key="8">
    <source>
        <dbReference type="EMBL" id="TCK72078.1"/>
    </source>
</evidence>
<dbReference type="GO" id="GO:0000287">
    <property type="term" value="F:magnesium ion binding"/>
    <property type="evidence" value="ECO:0007669"/>
    <property type="project" value="UniProtKB-UniRule"/>
</dbReference>
<comment type="subcellular location">
    <subcellularLocation>
        <location evidence="6">Cytoplasm</location>
    </subcellularLocation>
</comment>
<evidence type="ECO:0000256" key="4">
    <source>
        <dbReference type="ARBA" id="ARBA00022777"/>
    </source>
</evidence>
<comment type="cofactor">
    <cofactor evidence="6">
        <name>Mg(2+)</name>
        <dbReference type="ChEBI" id="CHEBI:18420"/>
    </cofactor>
    <cofactor evidence="6">
        <name>Mn(2+)</name>
        <dbReference type="ChEBI" id="CHEBI:29035"/>
    </cofactor>
    <text evidence="6">Mg(2+). Can also accept Mn(2+).</text>
</comment>
<feature type="binding site" evidence="6">
    <location>
        <position position="8"/>
    </location>
    <ligand>
        <name>Mg(2+)</name>
        <dbReference type="ChEBI" id="CHEBI:18420"/>
    </ligand>
</feature>
<dbReference type="EMBL" id="SMGK01000004">
    <property type="protein sequence ID" value="TCK72078.1"/>
    <property type="molecule type" value="Genomic_DNA"/>
</dbReference>
<dbReference type="GO" id="GO:0006085">
    <property type="term" value="P:acetyl-CoA biosynthetic process"/>
    <property type="evidence" value="ECO:0007669"/>
    <property type="project" value="UniProtKB-UniRule"/>
</dbReference>
<dbReference type="InterPro" id="IPR023865">
    <property type="entry name" value="Aliphatic_acid_kinase_CS"/>
</dbReference>
<dbReference type="AlphaFoldDB" id="A0A4R1L255"/>
<dbReference type="PRINTS" id="PR00471">
    <property type="entry name" value="ACETATEKNASE"/>
</dbReference>
<keyword evidence="5 6" id="KW-0067">ATP-binding</keyword>
<dbReference type="GO" id="GO:0008776">
    <property type="term" value="F:acetate kinase activity"/>
    <property type="evidence" value="ECO:0007669"/>
    <property type="project" value="UniProtKB-UniRule"/>
</dbReference>
<feature type="site" description="Transition state stabilizer" evidence="6">
    <location>
        <position position="174"/>
    </location>
</feature>
<dbReference type="Pfam" id="PF00871">
    <property type="entry name" value="Acetate_kinase"/>
    <property type="match status" value="1"/>
</dbReference>
<evidence type="ECO:0000256" key="1">
    <source>
        <dbReference type="ARBA" id="ARBA00008748"/>
    </source>
</evidence>
<feature type="binding site" evidence="6">
    <location>
        <position position="86"/>
    </location>
    <ligand>
        <name>substrate</name>
    </ligand>
</feature>
<dbReference type="InterPro" id="IPR043129">
    <property type="entry name" value="ATPase_NBD"/>
</dbReference>
<comment type="similarity">
    <text evidence="1 6 7">Belongs to the acetokinase family.</text>
</comment>
<feature type="site" description="Transition state stabilizer" evidence="6">
    <location>
        <position position="230"/>
    </location>
</feature>
<dbReference type="PIRSF" id="PIRSF000722">
    <property type="entry name" value="Acetate_prop_kin"/>
    <property type="match status" value="1"/>
</dbReference>
<keyword evidence="6" id="KW-0963">Cytoplasm</keyword>
<keyword evidence="6" id="KW-0460">Magnesium</keyword>
<evidence type="ECO:0000256" key="2">
    <source>
        <dbReference type="ARBA" id="ARBA00022679"/>
    </source>
</evidence>
<keyword evidence="2 6" id="KW-0808">Transferase</keyword>
<feature type="active site" description="Proton donor/acceptor" evidence="6">
    <location>
        <position position="143"/>
    </location>
</feature>
<dbReference type="GO" id="GO:0005524">
    <property type="term" value="F:ATP binding"/>
    <property type="evidence" value="ECO:0007669"/>
    <property type="project" value="UniProtKB-KW"/>
</dbReference>
<reference evidence="8 9" key="1">
    <citation type="submission" date="2019-03" db="EMBL/GenBank/DDBJ databases">
        <title>Genomic Encyclopedia of Type Strains, Phase IV (KMG-IV): sequencing the most valuable type-strain genomes for metagenomic binning, comparative biology and taxonomic classification.</title>
        <authorList>
            <person name="Goeker M."/>
        </authorList>
    </citation>
    <scope>NUCLEOTIDE SEQUENCE [LARGE SCALE GENOMIC DNA]</scope>
    <source>
        <strain evidence="8 9">DSM 103428</strain>
    </source>
</reference>
<accession>A0A4R1L255</accession>
<dbReference type="InterPro" id="IPR000890">
    <property type="entry name" value="Aliphatic_acid_kin_short-chain"/>
</dbReference>
<dbReference type="OrthoDB" id="9802453at2"/>
<dbReference type="UniPathway" id="UPA00340">
    <property type="reaction ID" value="UER00458"/>
</dbReference>
<evidence type="ECO:0000313" key="9">
    <source>
        <dbReference type="Proteomes" id="UP000295210"/>
    </source>
</evidence>
<evidence type="ECO:0000256" key="3">
    <source>
        <dbReference type="ARBA" id="ARBA00022741"/>
    </source>
</evidence>
<feature type="binding site" evidence="6">
    <location>
        <position position="15"/>
    </location>
    <ligand>
        <name>ATP</name>
        <dbReference type="ChEBI" id="CHEBI:30616"/>
    </ligand>
</feature>
<dbReference type="EC" id="2.7.2.1" evidence="6"/>
<keyword evidence="4 6" id="KW-0418">Kinase</keyword>
<evidence type="ECO:0000256" key="5">
    <source>
        <dbReference type="ARBA" id="ARBA00022840"/>
    </source>
</evidence>
<comment type="caution">
    <text evidence="8">The sequence shown here is derived from an EMBL/GenBank/DDBJ whole genome shotgun (WGS) entry which is preliminary data.</text>
</comment>
<dbReference type="SUPFAM" id="SSF53067">
    <property type="entry name" value="Actin-like ATPase domain"/>
    <property type="match status" value="2"/>
</dbReference>
<dbReference type="GO" id="GO:0006083">
    <property type="term" value="P:acetate metabolic process"/>
    <property type="evidence" value="ECO:0007669"/>
    <property type="project" value="TreeGrafter"/>
</dbReference>
<dbReference type="Proteomes" id="UP000295210">
    <property type="component" value="Unassembled WGS sequence"/>
</dbReference>
<dbReference type="PROSITE" id="PS01076">
    <property type="entry name" value="ACETATE_KINASE_2"/>
    <property type="match status" value="1"/>
</dbReference>
<feature type="binding site" evidence="6">
    <location>
        <begin position="272"/>
        <end position="274"/>
    </location>
    <ligand>
        <name>ATP</name>
        <dbReference type="ChEBI" id="CHEBI:30616"/>
    </ligand>
</feature>
<feature type="binding site" evidence="6">
    <location>
        <begin position="197"/>
        <end position="201"/>
    </location>
    <ligand>
        <name>ATP</name>
        <dbReference type="ChEBI" id="CHEBI:30616"/>
    </ligand>
</feature>
<dbReference type="PROSITE" id="PS01075">
    <property type="entry name" value="ACETATE_KINASE_1"/>
    <property type="match status" value="1"/>
</dbReference>
<name>A0A4R1L255_9BACT</name>
<protein>
    <recommendedName>
        <fullName evidence="6">Acetate kinase</fullName>
        <ecNumber evidence="6">2.7.2.1</ecNumber>
    </recommendedName>
    <alternativeName>
        <fullName evidence="6">Acetokinase</fullName>
    </alternativeName>
</protein>
<keyword evidence="6" id="KW-0479">Metal-binding</keyword>
<dbReference type="PANTHER" id="PTHR21060">
    <property type="entry name" value="ACETATE KINASE"/>
    <property type="match status" value="1"/>
</dbReference>
<evidence type="ECO:0000256" key="6">
    <source>
        <dbReference type="HAMAP-Rule" id="MF_00020"/>
    </source>
</evidence>
<dbReference type="InterPro" id="IPR004372">
    <property type="entry name" value="Ac/propionate_kinase"/>
</dbReference>
<dbReference type="PANTHER" id="PTHR21060:SF15">
    <property type="entry name" value="ACETATE KINASE-RELATED"/>
    <property type="match status" value="1"/>
</dbReference>
<dbReference type="RefSeq" id="WP_131997610.1">
    <property type="nucleotide sequence ID" value="NZ_SMGK01000004.1"/>
</dbReference>
<dbReference type="HAMAP" id="MF_00020">
    <property type="entry name" value="Acetate_kinase"/>
    <property type="match status" value="1"/>
</dbReference>
<comment type="caution">
    <text evidence="6">Lacks conserved residue(s) required for the propagation of feature annotation.</text>
</comment>
<comment type="pathway">
    <text evidence="6">Metabolic intermediate biosynthesis; acetyl-CoA biosynthesis; acetyl-CoA from acetate: step 1/2.</text>
</comment>
<organism evidence="8 9">
    <name type="scientific">Acidipila rosea</name>
    <dbReference type="NCBI Taxonomy" id="768535"/>
    <lineage>
        <taxon>Bacteria</taxon>
        <taxon>Pseudomonadati</taxon>
        <taxon>Acidobacteriota</taxon>
        <taxon>Terriglobia</taxon>
        <taxon>Terriglobales</taxon>
        <taxon>Acidobacteriaceae</taxon>
        <taxon>Acidipila</taxon>
    </lineage>
</organism>
<comment type="subunit">
    <text evidence="6">Homodimer.</text>
</comment>
<comment type="catalytic activity">
    <reaction evidence="6">
        <text>acetate + ATP = acetyl phosphate + ADP</text>
        <dbReference type="Rhea" id="RHEA:11352"/>
        <dbReference type="ChEBI" id="CHEBI:22191"/>
        <dbReference type="ChEBI" id="CHEBI:30089"/>
        <dbReference type="ChEBI" id="CHEBI:30616"/>
        <dbReference type="ChEBI" id="CHEBI:456216"/>
        <dbReference type="EC" id="2.7.2.1"/>
    </reaction>
</comment>
<dbReference type="NCBIfam" id="TIGR00016">
    <property type="entry name" value="ackA"/>
    <property type="match status" value="1"/>
</dbReference>
<dbReference type="Gene3D" id="3.30.420.40">
    <property type="match status" value="2"/>
</dbReference>
<feature type="binding site" evidence="6">
    <location>
        <position position="372"/>
    </location>
    <ligand>
        <name>Mg(2+)</name>
        <dbReference type="ChEBI" id="CHEBI:18420"/>
    </ligand>
</feature>